<dbReference type="PANTHER" id="PTHR11240">
    <property type="entry name" value="RIBONUCLEASE T2"/>
    <property type="match status" value="1"/>
</dbReference>
<dbReference type="PROSITE" id="PS00531">
    <property type="entry name" value="RNASE_T2_2"/>
    <property type="match status" value="1"/>
</dbReference>
<keyword evidence="3" id="KW-0732">Signal</keyword>
<dbReference type="PANTHER" id="PTHR11240:SF22">
    <property type="entry name" value="RIBONUCLEASE T2"/>
    <property type="match status" value="1"/>
</dbReference>
<organism evidence="4 5">
    <name type="scientific">Carpediemonas membranifera</name>
    <dbReference type="NCBI Taxonomy" id="201153"/>
    <lineage>
        <taxon>Eukaryota</taxon>
        <taxon>Metamonada</taxon>
        <taxon>Carpediemonas-like organisms</taxon>
        <taxon>Carpediemonas</taxon>
    </lineage>
</organism>
<accession>A0A8J6AWB4</accession>
<evidence type="ECO:0000256" key="2">
    <source>
        <dbReference type="RuleBase" id="RU004328"/>
    </source>
</evidence>
<keyword evidence="5" id="KW-1185">Reference proteome</keyword>
<dbReference type="Pfam" id="PF00445">
    <property type="entry name" value="Ribonuclease_T2"/>
    <property type="match status" value="1"/>
</dbReference>
<evidence type="ECO:0000313" key="5">
    <source>
        <dbReference type="Proteomes" id="UP000717585"/>
    </source>
</evidence>
<feature type="signal peptide" evidence="3">
    <location>
        <begin position="1"/>
        <end position="19"/>
    </location>
</feature>
<dbReference type="Gene3D" id="3.90.730.10">
    <property type="entry name" value="Ribonuclease T2-like"/>
    <property type="match status" value="1"/>
</dbReference>
<reference evidence="4" key="1">
    <citation type="submission" date="2021-05" db="EMBL/GenBank/DDBJ databases">
        <title>A free-living protist that lacks canonical eukaryotic 1 DNA replication and segregation systems.</title>
        <authorList>
            <person name="Salas-Leiva D.E."/>
            <person name="Tromer E.C."/>
            <person name="Curtis B.A."/>
            <person name="Jerlstrom-Hultqvist J."/>
            <person name="Kolisko M."/>
            <person name="Yi Z."/>
            <person name="Salas-Leiva J.S."/>
            <person name="Gallot-Lavallee L."/>
            <person name="Kops G.J.P.L."/>
            <person name="Archibald J.M."/>
            <person name="Simpson A.G.B."/>
            <person name="Roger A.J."/>
        </authorList>
    </citation>
    <scope>NUCLEOTIDE SEQUENCE</scope>
    <source>
        <strain evidence="4">BICM</strain>
    </source>
</reference>
<dbReference type="GO" id="GO:0003723">
    <property type="term" value="F:RNA binding"/>
    <property type="evidence" value="ECO:0007669"/>
    <property type="project" value="InterPro"/>
</dbReference>
<dbReference type="InterPro" id="IPR001568">
    <property type="entry name" value="RNase_T2-like"/>
</dbReference>
<evidence type="ECO:0000256" key="1">
    <source>
        <dbReference type="ARBA" id="ARBA00007469"/>
    </source>
</evidence>
<name>A0A8J6AWB4_9EUKA</name>
<evidence type="ECO:0000313" key="4">
    <source>
        <dbReference type="EMBL" id="KAG9395803.1"/>
    </source>
</evidence>
<feature type="chain" id="PRO_5035189154" evidence="3">
    <location>
        <begin position="20"/>
        <end position="238"/>
    </location>
</feature>
<dbReference type="SUPFAM" id="SSF55895">
    <property type="entry name" value="Ribonuclease Rh-like"/>
    <property type="match status" value="1"/>
</dbReference>
<protein>
    <submittedName>
        <fullName evidence="4">Ribonuclease T2-like</fullName>
    </submittedName>
</protein>
<dbReference type="AlphaFoldDB" id="A0A8J6AWB4"/>
<evidence type="ECO:0000256" key="3">
    <source>
        <dbReference type="SAM" id="SignalP"/>
    </source>
</evidence>
<gene>
    <name evidence="4" type="ORF">J8273_2715</name>
</gene>
<proteinExistence type="inferred from homology"/>
<dbReference type="Proteomes" id="UP000717585">
    <property type="component" value="Unassembled WGS sequence"/>
</dbReference>
<sequence length="238" mass="26491">MRVLVAFLLFAAILCKHHTDHCSNEDYDVIILVGFAAADQTSISSQTHLPKGVDAFSIHGFWPTVSNPKVHCPGNCGGPGFSESKIEDLKPELEKLWPTYMSRGDESFHQHEYEKHGRCAIHGKAGAGTDHAITDERSYFTVVMDLFKNLDYENTLAKEGVTPSTTKTYELNDILNALHYGTGKLCTIGCGRGNDGKTYLNTITACFDNNLEQVSCSLERVHYDTWKCQGDIHYLPMP</sequence>
<dbReference type="InterPro" id="IPR036430">
    <property type="entry name" value="RNase_T2-like_sf"/>
</dbReference>
<comment type="similarity">
    <text evidence="1 2">Belongs to the RNase T2 family.</text>
</comment>
<dbReference type="CDD" id="cd00374">
    <property type="entry name" value="RNase_T2"/>
    <property type="match status" value="1"/>
</dbReference>
<dbReference type="InterPro" id="IPR033130">
    <property type="entry name" value="RNase_T2_His_AS_2"/>
</dbReference>
<dbReference type="GO" id="GO:0033897">
    <property type="term" value="F:ribonuclease T2 activity"/>
    <property type="evidence" value="ECO:0007669"/>
    <property type="project" value="InterPro"/>
</dbReference>
<dbReference type="OrthoDB" id="435754at2759"/>
<comment type="caution">
    <text evidence="4">The sequence shown here is derived from an EMBL/GenBank/DDBJ whole genome shotgun (WGS) entry which is preliminary data.</text>
</comment>
<dbReference type="EMBL" id="JAHDYR010000008">
    <property type="protein sequence ID" value="KAG9395803.1"/>
    <property type="molecule type" value="Genomic_DNA"/>
</dbReference>